<evidence type="ECO:0000313" key="5">
    <source>
        <dbReference type="Proteomes" id="UP001595975"/>
    </source>
</evidence>
<organism evidence="4 5">
    <name type="scientific">Kitasatospora misakiensis</name>
    <dbReference type="NCBI Taxonomy" id="67330"/>
    <lineage>
        <taxon>Bacteria</taxon>
        <taxon>Bacillati</taxon>
        <taxon>Actinomycetota</taxon>
        <taxon>Actinomycetes</taxon>
        <taxon>Kitasatosporales</taxon>
        <taxon>Streptomycetaceae</taxon>
        <taxon>Kitasatospora</taxon>
    </lineage>
</organism>
<keyword evidence="5" id="KW-1185">Reference proteome</keyword>
<dbReference type="Gene3D" id="3.40.710.10">
    <property type="entry name" value="DD-peptidase/beta-lactamase superfamily"/>
    <property type="match status" value="1"/>
</dbReference>
<dbReference type="PANTHER" id="PTHR46825:SF7">
    <property type="entry name" value="D-ALANYL-D-ALANINE CARBOXYPEPTIDASE"/>
    <property type="match status" value="1"/>
</dbReference>
<comment type="caution">
    <text evidence="4">The sequence shown here is derived from an EMBL/GenBank/DDBJ whole genome shotgun (WGS) entry which is preliminary data.</text>
</comment>
<proteinExistence type="predicted"/>
<evidence type="ECO:0000259" key="3">
    <source>
        <dbReference type="Pfam" id="PF00144"/>
    </source>
</evidence>
<dbReference type="RefSeq" id="WP_380226546.1">
    <property type="nucleotide sequence ID" value="NZ_JBHSOF010000021.1"/>
</dbReference>
<dbReference type="InterPro" id="IPR001466">
    <property type="entry name" value="Beta-lactam-related"/>
</dbReference>
<name>A0ABW0X2R7_9ACTN</name>
<gene>
    <name evidence="4" type="ORF">ACFP3U_17945</name>
</gene>
<accession>A0ABW0X2R7</accession>
<dbReference type="PANTHER" id="PTHR46825">
    <property type="entry name" value="D-ALANYL-D-ALANINE-CARBOXYPEPTIDASE/ENDOPEPTIDASE AMPH"/>
    <property type="match status" value="1"/>
</dbReference>
<feature type="chain" id="PRO_5047421882" evidence="2">
    <location>
        <begin position="40"/>
        <end position="436"/>
    </location>
</feature>
<evidence type="ECO:0000313" key="4">
    <source>
        <dbReference type="EMBL" id="MFC5664857.1"/>
    </source>
</evidence>
<dbReference type="EC" id="3.-.-.-" evidence="4"/>
<dbReference type="Pfam" id="PF00144">
    <property type="entry name" value="Beta-lactamase"/>
    <property type="match status" value="1"/>
</dbReference>
<dbReference type="EMBL" id="JBHSOF010000021">
    <property type="protein sequence ID" value="MFC5664857.1"/>
    <property type="molecule type" value="Genomic_DNA"/>
</dbReference>
<keyword evidence="4" id="KW-0378">Hydrolase</keyword>
<feature type="signal peptide" evidence="2">
    <location>
        <begin position="1"/>
        <end position="39"/>
    </location>
</feature>
<feature type="domain" description="Beta-lactamase-related" evidence="3">
    <location>
        <begin position="61"/>
        <end position="370"/>
    </location>
</feature>
<dbReference type="InterPro" id="IPR012338">
    <property type="entry name" value="Beta-lactam/transpept-like"/>
</dbReference>
<keyword evidence="2" id="KW-0732">Signal</keyword>
<dbReference type="Proteomes" id="UP001595975">
    <property type="component" value="Unassembled WGS sequence"/>
</dbReference>
<evidence type="ECO:0000256" key="2">
    <source>
        <dbReference type="SAM" id="SignalP"/>
    </source>
</evidence>
<evidence type="ECO:0000256" key="1">
    <source>
        <dbReference type="SAM" id="MobiDB-lite"/>
    </source>
</evidence>
<protein>
    <submittedName>
        <fullName evidence="4">Serine hydrolase domain-containing protein</fullName>
        <ecNumber evidence="4">3.-.-.-</ecNumber>
    </submittedName>
</protein>
<dbReference type="InterPro" id="IPR050491">
    <property type="entry name" value="AmpC-like"/>
</dbReference>
<dbReference type="GO" id="GO:0016787">
    <property type="term" value="F:hydrolase activity"/>
    <property type="evidence" value="ECO:0007669"/>
    <property type="project" value="UniProtKB-KW"/>
</dbReference>
<dbReference type="SUPFAM" id="SSF56601">
    <property type="entry name" value="beta-lactamase/transpeptidase-like"/>
    <property type="match status" value="1"/>
</dbReference>
<sequence>MTIVQAGTPRRRGRLGTRLAAVALAGATVVTLAPTVAVAAAGTDASVTERRPRVEGQRELRDLVEHGGTTAALAEIRLPGRSPWRGAAGTADLVTGQPARSDGRFRIGSVTKTFVATVVLQLVGEGRLRLDDPVERHLPGVVPNGAAITVRQLLNHTSGLFNFTEDERFLVTDEAKLRDFAYGGWRYRDYRPQQLAAVSAEHPPYFAPGQGWHYSNTNYVLAGMIVRKVTGHSWQHEVERRIVRPLHLDGTVFPGSETGLGGPHAHAYLDMPAGPADITRLNPSVVDAAGNGISTTADLNRFHAALFGGRLLRPAELTALTDTVPTTFEGARYGLGVLRIDLGPGCEAAWGHDGSLPGWSTLLLGSLDGRRQFALSHNPFLGKDTSASSEPIDSLIAKTLCGPGTGQGAAAEATPVPRTLPRTDPEPRVGPVPAVR</sequence>
<reference evidence="5" key="1">
    <citation type="journal article" date="2019" name="Int. J. Syst. Evol. Microbiol.">
        <title>The Global Catalogue of Microorganisms (GCM) 10K type strain sequencing project: providing services to taxonomists for standard genome sequencing and annotation.</title>
        <authorList>
            <consortium name="The Broad Institute Genomics Platform"/>
            <consortium name="The Broad Institute Genome Sequencing Center for Infectious Disease"/>
            <person name="Wu L."/>
            <person name="Ma J."/>
        </authorList>
    </citation>
    <scope>NUCLEOTIDE SEQUENCE [LARGE SCALE GENOMIC DNA]</scope>
    <source>
        <strain evidence="5">CGMCC 4.1437</strain>
    </source>
</reference>
<feature type="region of interest" description="Disordered" evidence="1">
    <location>
        <begin position="403"/>
        <end position="436"/>
    </location>
</feature>